<feature type="compositionally biased region" description="Acidic residues" evidence="1">
    <location>
        <begin position="229"/>
        <end position="238"/>
    </location>
</feature>
<accession>A0ABR1Y0A6</accession>
<feature type="compositionally biased region" description="Basic residues" evidence="1">
    <location>
        <begin position="277"/>
        <end position="312"/>
    </location>
</feature>
<feature type="compositionally biased region" description="Basic residues" evidence="1">
    <location>
        <begin position="251"/>
        <end position="260"/>
    </location>
</feature>
<dbReference type="InterPro" id="IPR018744">
    <property type="entry name" value="DUF2293"/>
</dbReference>
<feature type="domain" description="DUF2293" evidence="2">
    <location>
        <begin position="132"/>
        <end position="216"/>
    </location>
</feature>
<proteinExistence type="predicted"/>
<reference evidence="3 4" key="1">
    <citation type="journal article" date="2022" name="G3 (Bethesda)">
        <title>Enemy or ally: a genomic approach to elucidate the lifestyle of Phyllosticta citrichinaensis.</title>
        <authorList>
            <person name="Buijs V.A."/>
            <person name="Groenewald J.Z."/>
            <person name="Haridas S."/>
            <person name="LaButti K.M."/>
            <person name="Lipzen A."/>
            <person name="Martin F.M."/>
            <person name="Barry K."/>
            <person name="Grigoriev I.V."/>
            <person name="Crous P.W."/>
            <person name="Seidl M.F."/>
        </authorList>
    </citation>
    <scope>NUCLEOTIDE SEQUENCE [LARGE SCALE GENOMIC DNA]</scope>
    <source>
        <strain evidence="3 4">CBS 129764</strain>
    </source>
</reference>
<dbReference type="EMBL" id="JBBWUH010000003">
    <property type="protein sequence ID" value="KAK8173949.1"/>
    <property type="molecule type" value="Genomic_DNA"/>
</dbReference>
<name>A0ABR1Y0A6_9PEZI</name>
<dbReference type="Pfam" id="PF10056">
    <property type="entry name" value="DUF2293"/>
    <property type="match status" value="1"/>
</dbReference>
<evidence type="ECO:0000313" key="4">
    <source>
        <dbReference type="Proteomes" id="UP001456524"/>
    </source>
</evidence>
<dbReference type="PANTHER" id="PTHR38113">
    <property type="match status" value="1"/>
</dbReference>
<sequence length="312" mass="35417">MVVKFLHKLPWLLSSFKSQTIVFKYDRCNSLLYLMAEIRGKERRVGTGFKCPKDYVWLKKGDQYMTRHCREVTLAGGKTLYTKIDAKERSVGLYVPQQVHEAVKAADASTKEKRQAATERKDALTLEKARVALNKSFPVMPKEDEEAVLTRAWKKSSGRVGRTETISMEVKVKLGVTAHARHAYTEYDELLKQGFTQQVAREKIKTDVGDIVSKWQGLSHMSKGKIRDSEEELSEYSDSDPSAEATSITRTLRKRTRAIRKMSENLTSENAATEIRSRKKAARPAKRAGKAVVPKRKSNARKPSKGSRPKKR</sequence>
<protein>
    <recommendedName>
        <fullName evidence="2">DUF2293 domain-containing protein</fullName>
    </recommendedName>
</protein>
<dbReference type="PANTHER" id="PTHR38113:SF2">
    <property type="entry name" value="DUF2293 DOMAIN-CONTAINING PROTEIN"/>
    <property type="match status" value="1"/>
</dbReference>
<evidence type="ECO:0000256" key="1">
    <source>
        <dbReference type="SAM" id="MobiDB-lite"/>
    </source>
</evidence>
<evidence type="ECO:0000313" key="3">
    <source>
        <dbReference type="EMBL" id="KAK8173949.1"/>
    </source>
</evidence>
<dbReference type="Proteomes" id="UP001456524">
    <property type="component" value="Unassembled WGS sequence"/>
</dbReference>
<organism evidence="3 4">
    <name type="scientific">Phyllosticta citrichinensis</name>
    <dbReference type="NCBI Taxonomy" id="1130410"/>
    <lineage>
        <taxon>Eukaryota</taxon>
        <taxon>Fungi</taxon>
        <taxon>Dikarya</taxon>
        <taxon>Ascomycota</taxon>
        <taxon>Pezizomycotina</taxon>
        <taxon>Dothideomycetes</taxon>
        <taxon>Dothideomycetes incertae sedis</taxon>
        <taxon>Botryosphaeriales</taxon>
        <taxon>Phyllostictaceae</taxon>
        <taxon>Phyllosticta</taxon>
    </lineage>
</organism>
<feature type="region of interest" description="Disordered" evidence="1">
    <location>
        <begin position="220"/>
        <end position="312"/>
    </location>
</feature>
<gene>
    <name evidence="3" type="ORF">IWX90DRAFT_413341</name>
</gene>
<comment type="caution">
    <text evidence="3">The sequence shown here is derived from an EMBL/GenBank/DDBJ whole genome shotgun (WGS) entry which is preliminary data.</text>
</comment>
<evidence type="ECO:0000259" key="2">
    <source>
        <dbReference type="Pfam" id="PF10056"/>
    </source>
</evidence>
<keyword evidence="4" id="KW-1185">Reference proteome</keyword>